<evidence type="ECO:0008006" key="3">
    <source>
        <dbReference type="Google" id="ProtNLM"/>
    </source>
</evidence>
<name>A0A197KGD2_9FUNG</name>
<evidence type="ECO:0000313" key="1">
    <source>
        <dbReference type="EMBL" id="OAQ36787.1"/>
    </source>
</evidence>
<gene>
    <name evidence="1" type="ORF">K457DRAFT_12440</name>
</gene>
<dbReference type="Proteomes" id="UP000078512">
    <property type="component" value="Unassembled WGS sequence"/>
</dbReference>
<dbReference type="OrthoDB" id="2346137at2759"/>
<dbReference type="EMBL" id="KV442011">
    <property type="protein sequence ID" value="OAQ36787.1"/>
    <property type="molecule type" value="Genomic_DNA"/>
</dbReference>
<protein>
    <recommendedName>
        <fullName evidence="3">F-box domain-containing protein</fullName>
    </recommendedName>
</protein>
<reference evidence="1 2" key="1">
    <citation type="submission" date="2016-05" db="EMBL/GenBank/DDBJ databases">
        <title>Genome sequencing reveals origins of a unique bacterial endosymbiosis in the earliest lineages of terrestrial Fungi.</title>
        <authorList>
            <consortium name="DOE Joint Genome Institute"/>
            <person name="Uehling J."/>
            <person name="Gryganskyi A."/>
            <person name="Hameed K."/>
            <person name="Tschaplinski T."/>
            <person name="Misztal P."/>
            <person name="Wu S."/>
            <person name="Desiro A."/>
            <person name="Vande Pol N."/>
            <person name="Du Z.-Y."/>
            <person name="Zienkiewicz A."/>
            <person name="Zienkiewicz K."/>
            <person name="Morin E."/>
            <person name="Tisserant E."/>
            <person name="Splivallo R."/>
            <person name="Hainaut M."/>
            <person name="Henrissat B."/>
            <person name="Ohm R."/>
            <person name="Kuo A."/>
            <person name="Yan J."/>
            <person name="Lipzen A."/>
            <person name="Nolan M."/>
            <person name="Labutti K."/>
            <person name="Barry K."/>
            <person name="Goldstein A."/>
            <person name="Labbe J."/>
            <person name="Schadt C."/>
            <person name="Tuskan G."/>
            <person name="Grigoriev I."/>
            <person name="Martin F."/>
            <person name="Vilgalys R."/>
            <person name="Bonito G."/>
        </authorList>
    </citation>
    <scope>NUCLEOTIDE SEQUENCE [LARGE SCALE GENOMIC DNA]</scope>
    <source>
        <strain evidence="1 2">AG-77</strain>
    </source>
</reference>
<dbReference type="InterPro" id="IPR036047">
    <property type="entry name" value="F-box-like_dom_sf"/>
</dbReference>
<proteinExistence type="predicted"/>
<dbReference type="SUPFAM" id="SSF81383">
    <property type="entry name" value="F-box domain"/>
    <property type="match status" value="1"/>
</dbReference>
<keyword evidence="2" id="KW-1185">Reference proteome</keyword>
<sequence length="152" mass="17060">MHTKVINIVDRLPIKIILEFGPYLNRSTLFKALRVCRLWSEILERHNNLSLTHTVIITNPQIQIPIASLALILAMTLNLTTLSLEIFDDTRTRPCLTRSEISSISRASTLTSLLSPLKSFLKPCSLSLHASKSLPSKDLGTRATIKARRWTG</sequence>
<dbReference type="AlphaFoldDB" id="A0A197KGD2"/>
<accession>A0A197KGD2</accession>
<organism evidence="1 2">
    <name type="scientific">Linnemannia elongata AG-77</name>
    <dbReference type="NCBI Taxonomy" id="1314771"/>
    <lineage>
        <taxon>Eukaryota</taxon>
        <taxon>Fungi</taxon>
        <taxon>Fungi incertae sedis</taxon>
        <taxon>Mucoromycota</taxon>
        <taxon>Mortierellomycotina</taxon>
        <taxon>Mortierellomycetes</taxon>
        <taxon>Mortierellales</taxon>
        <taxon>Mortierellaceae</taxon>
        <taxon>Linnemannia</taxon>
    </lineage>
</organism>
<evidence type="ECO:0000313" key="2">
    <source>
        <dbReference type="Proteomes" id="UP000078512"/>
    </source>
</evidence>